<proteinExistence type="predicted"/>
<organism evidence="1 2">
    <name type="scientific">Diabrotica balteata</name>
    <name type="common">Banded cucumber beetle</name>
    <dbReference type="NCBI Taxonomy" id="107213"/>
    <lineage>
        <taxon>Eukaryota</taxon>
        <taxon>Metazoa</taxon>
        <taxon>Ecdysozoa</taxon>
        <taxon>Arthropoda</taxon>
        <taxon>Hexapoda</taxon>
        <taxon>Insecta</taxon>
        <taxon>Pterygota</taxon>
        <taxon>Neoptera</taxon>
        <taxon>Endopterygota</taxon>
        <taxon>Coleoptera</taxon>
        <taxon>Polyphaga</taxon>
        <taxon>Cucujiformia</taxon>
        <taxon>Chrysomeloidea</taxon>
        <taxon>Chrysomelidae</taxon>
        <taxon>Galerucinae</taxon>
        <taxon>Diabroticina</taxon>
        <taxon>Diabroticites</taxon>
        <taxon>Diabrotica</taxon>
    </lineage>
</organism>
<accession>A0A9N9T4A4</accession>
<evidence type="ECO:0000313" key="2">
    <source>
        <dbReference type="Proteomes" id="UP001153709"/>
    </source>
</evidence>
<evidence type="ECO:0000313" key="1">
    <source>
        <dbReference type="EMBL" id="CAG9835303.1"/>
    </source>
</evidence>
<reference evidence="1" key="1">
    <citation type="submission" date="2022-01" db="EMBL/GenBank/DDBJ databases">
        <authorList>
            <person name="King R."/>
        </authorList>
    </citation>
    <scope>NUCLEOTIDE SEQUENCE</scope>
</reference>
<dbReference type="Proteomes" id="UP001153709">
    <property type="component" value="Chromosome 5"/>
</dbReference>
<keyword evidence="2" id="KW-1185">Reference proteome</keyword>
<protein>
    <submittedName>
        <fullName evidence="1">Uncharacterized protein</fullName>
    </submittedName>
</protein>
<name>A0A9N9T4A4_DIABA</name>
<dbReference type="AlphaFoldDB" id="A0A9N9T4A4"/>
<dbReference type="EMBL" id="OU898280">
    <property type="protein sequence ID" value="CAG9835303.1"/>
    <property type="molecule type" value="Genomic_DNA"/>
</dbReference>
<gene>
    <name evidence="1" type="ORF">DIABBA_LOCUS8513</name>
</gene>
<sequence length="132" mass="15032">MFAIRKVSISLSCCTLSNAFSKSMKQAKTSALTSLARCINTYMLKSASLVPRPLRNANCRSAIPSSNFLYMRAWMTFKNILSEWFMRLMIRCSSHFLVFAFFCNGINLDMYQSFGKVSLSYIRLNNSVIMSS</sequence>